<dbReference type="EC" id="3.5.2.6" evidence="5"/>
<comment type="caution">
    <text evidence="14">The sequence shown here is derived from an EMBL/GenBank/DDBJ whole genome shotgun (WGS) entry which is preliminary data.</text>
</comment>
<evidence type="ECO:0000256" key="7">
    <source>
        <dbReference type="ARBA" id="ARBA00022729"/>
    </source>
</evidence>
<gene>
    <name evidence="14" type="ORF">ACCI51_02970</name>
</gene>
<evidence type="ECO:0000256" key="12">
    <source>
        <dbReference type="SAM" id="SignalP"/>
    </source>
</evidence>
<comment type="cofactor">
    <cofactor evidence="2">
        <name>Zn(2+)</name>
        <dbReference type="ChEBI" id="CHEBI:29105"/>
    </cofactor>
</comment>
<evidence type="ECO:0000313" key="14">
    <source>
        <dbReference type="EMBL" id="MFA0789492.1"/>
    </source>
</evidence>
<dbReference type="Gene3D" id="3.60.15.10">
    <property type="entry name" value="Ribonuclease Z/Hydroxyacylglutathione hydrolase-like"/>
    <property type="match status" value="2"/>
</dbReference>
<keyword evidence="7 12" id="KW-0732">Signal</keyword>
<feature type="chain" id="PRO_5046948019" description="beta-lactamase" evidence="12">
    <location>
        <begin position="22"/>
        <end position="276"/>
    </location>
</feature>
<sequence length="276" mass="30666">MKGFIILTSTLFLLTSSIALSSSISVQKVSEHLHILSGKDYGTNIGLVATKNGLVLIDPMPGNNQLSALDEKIRSIYDKPISFILNTHAHSDHTGGNAHFEKQGGKLIESSFNLDELTHIKVKSHTTIDNIYYHKESNSIFVGDVFDTSWHPTFYAGGIKGFNEAIEAILNLGDDQSLIIPGHGSPANKSSLLEFIKNTFTWINKIQELNQKGLGVEQIMIDTQVKDILEKFNINNKSPFLPQKAYKRFIERTISVINDEKSIRHAGSHGIKHLSE</sequence>
<evidence type="ECO:0000313" key="15">
    <source>
        <dbReference type="Proteomes" id="UP001569414"/>
    </source>
</evidence>
<dbReference type="PANTHER" id="PTHR42951">
    <property type="entry name" value="METALLO-BETA-LACTAMASE DOMAIN-CONTAINING"/>
    <property type="match status" value="1"/>
</dbReference>
<reference evidence="14 15" key="1">
    <citation type="submission" date="2024-08" db="EMBL/GenBank/DDBJ databases">
        <authorList>
            <person name="Ishaq N."/>
        </authorList>
    </citation>
    <scope>NUCLEOTIDE SEQUENCE [LARGE SCALE GENOMIC DNA]</scope>
    <source>
        <strain evidence="14 15">JCM 30400</strain>
    </source>
</reference>
<evidence type="ECO:0000256" key="6">
    <source>
        <dbReference type="ARBA" id="ARBA00022723"/>
    </source>
</evidence>
<keyword evidence="11" id="KW-0046">Antibiotic resistance</keyword>
<feature type="signal peptide" evidence="12">
    <location>
        <begin position="1"/>
        <end position="21"/>
    </location>
</feature>
<keyword evidence="9" id="KW-0378">Hydrolase</keyword>
<dbReference type="InterPro" id="IPR001018">
    <property type="entry name" value="Beta-lactamase_class-B_CS"/>
</dbReference>
<dbReference type="Pfam" id="PF00753">
    <property type="entry name" value="Lactamase_B"/>
    <property type="match status" value="1"/>
</dbReference>
<dbReference type="SMART" id="SM00849">
    <property type="entry name" value="Lactamase_B"/>
    <property type="match status" value="1"/>
</dbReference>
<dbReference type="PANTHER" id="PTHR42951:SF22">
    <property type="entry name" value="METALLO BETA-LACTAMASE SUPERFAMILY LIPOPROTEIN"/>
    <property type="match status" value="1"/>
</dbReference>
<organism evidence="14 15">
    <name type="scientific">Microbulbifer echini</name>
    <dbReference type="NCBI Taxonomy" id="1529067"/>
    <lineage>
        <taxon>Bacteria</taxon>
        <taxon>Pseudomonadati</taxon>
        <taxon>Pseudomonadota</taxon>
        <taxon>Gammaproteobacteria</taxon>
        <taxon>Cellvibrionales</taxon>
        <taxon>Microbulbiferaceae</taxon>
        <taxon>Microbulbifer</taxon>
    </lineage>
</organism>
<evidence type="ECO:0000256" key="2">
    <source>
        <dbReference type="ARBA" id="ARBA00001947"/>
    </source>
</evidence>
<dbReference type="EMBL" id="JBGMEL010000002">
    <property type="protein sequence ID" value="MFA0789492.1"/>
    <property type="molecule type" value="Genomic_DNA"/>
</dbReference>
<dbReference type="PROSITE" id="PS00743">
    <property type="entry name" value="BETA_LACTAMASE_B_1"/>
    <property type="match status" value="1"/>
</dbReference>
<evidence type="ECO:0000256" key="11">
    <source>
        <dbReference type="ARBA" id="ARBA00023251"/>
    </source>
</evidence>
<keyword evidence="15" id="KW-1185">Reference proteome</keyword>
<protein>
    <recommendedName>
        <fullName evidence="5">beta-lactamase</fullName>
        <ecNumber evidence="5">3.5.2.6</ecNumber>
    </recommendedName>
</protein>
<dbReference type="InterPro" id="IPR050855">
    <property type="entry name" value="NDM-1-like"/>
</dbReference>
<comment type="catalytic activity">
    <reaction evidence="1">
        <text>a beta-lactam + H2O = a substituted beta-amino acid</text>
        <dbReference type="Rhea" id="RHEA:20401"/>
        <dbReference type="ChEBI" id="CHEBI:15377"/>
        <dbReference type="ChEBI" id="CHEBI:35627"/>
        <dbReference type="ChEBI" id="CHEBI:140347"/>
        <dbReference type="EC" id="3.5.2.6"/>
    </reaction>
</comment>
<evidence type="ECO:0000256" key="1">
    <source>
        <dbReference type="ARBA" id="ARBA00001526"/>
    </source>
</evidence>
<keyword evidence="10" id="KW-0862">Zinc</keyword>
<dbReference type="Proteomes" id="UP001569414">
    <property type="component" value="Unassembled WGS sequence"/>
</dbReference>
<evidence type="ECO:0000259" key="13">
    <source>
        <dbReference type="SMART" id="SM00849"/>
    </source>
</evidence>
<keyword evidence="8" id="KW-0574">Periplasm</keyword>
<dbReference type="InterPro" id="IPR036866">
    <property type="entry name" value="RibonucZ/Hydroxyglut_hydro"/>
</dbReference>
<feature type="domain" description="Metallo-beta-lactamase" evidence="13">
    <location>
        <begin position="42"/>
        <end position="183"/>
    </location>
</feature>
<evidence type="ECO:0000256" key="10">
    <source>
        <dbReference type="ARBA" id="ARBA00022833"/>
    </source>
</evidence>
<evidence type="ECO:0000256" key="5">
    <source>
        <dbReference type="ARBA" id="ARBA00012865"/>
    </source>
</evidence>
<evidence type="ECO:0000256" key="3">
    <source>
        <dbReference type="ARBA" id="ARBA00004418"/>
    </source>
</evidence>
<dbReference type="RefSeq" id="WP_371842541.1">
    <property type="nucleotide sequence ID" value="NZ_JBGMEL010000002.1"/>
</dbReference>
<comment type="subcellular location">
    <subcellularLocation>
        <location evidence="3">Periplasm</location>
    </subcellularLocation>
</comment>
<comment type="similarity">
    <text evidence="4">Belongs to the metallo-beta-lactamase superfamily. Class-B beta-lactamase family.</text>
</comment>
<evidence type="ECO:0000256" key="4">
    <source>
        <dbReference type="ARBA" id="ARBA00005250"/>
    </source>
</evidence>
<proteinExistence type="inferred from homology"/>
<name>A0ABV4NIU3_9GAMM</name>
<dbReference type="InterPro" id="IPR001279">
    <property type="entry name" value="Metallo-B-lactamas"/>
</dbReference>
<keyword evidence="6" id="KW-0479">Metal-binding</keyword>
<evidence type="ECO:0000256" key="9">
    <source>
        <dbReference type="ARBA" id="ARBA00022801"/>
    </source>
</evidence>
<accession>A0ABV4NIU3</accession>
<dbReference type="SUPFAM" id="SSF56281">
    <property type="entry name" value="Metallo-hydrolase/oxidoreductase"/>
    <property type="match status" value="1"/>
</dbReference>
<evidence type="ECO:0000256" key="8">
    <source>
        <dbReference type="ARBA" id="ARBA00022764"/>
    </source>
</evidence>